<sequence>MSEHINIITQQIESKFNDIENNIFSGTIFSQWRGSFEVKKVYLKKENADIKCDLDIRLKNWPEGIFVKVYKHKALAVLPYVKDQQVCEEYLSTEATPCKFWKDAFYFSNMTDLDQDRYVLLEGNNMSDEDTDICLSKLKTHIEEINTILANR</sequence>
<dbReference type="OrthoDB" id="6869598at2"/>
<name>A0A099KM55_COLPS</name>
<evidence type="ECO:0000313" key="2">
    <source>
        <dbReference type="Proteomes" id="UP000029843"/>
    </source>
</evidence>
<protein>
    <submittedName>
        <fullName evidence="1">Uncharacterized protein</fullName>
    </submittedName>
</protein>
<dbReference type="RefSeq" id="WP_033094131.1">
    <property type="nucleotide sequence ID" value="NZ_JQED01000029.1"/>
</dbReference>
<dbReference type="AlphaFoldDB" id="A0A099KM55"/>
<dbReference type="Proteomes" id="UP000029843">
    <property type="component" value="Unassembled WGS sequence"/>
</dbReference>
<comment type="caution">
    <text evidence="1">The sequence shown here is derived from an EMBL/GenBank/DDBJ whole genome shotgun (WGS) entry which is preliminary data.</text>
</comment>
<accession>A0A099KM55</accession>
<evidence type="ECO:0000313" key="1">
    <source>
        <dbReference type="EMBL" id="KGJ91536.1"/>
    </source>
</evidence>
<dbReference type="EMBL" id="JQED01000029">
    <property type="protein sequence ID" value="KGJ91536.1"/>
    <property type="molecule type" value="Genomic_DNA"/>
</dbReference>
<dbReference type="PATRIC" id="fig|28229.4.peg.2455"/>
<gene>
    <name evidence="1" type="ORF">ND2E_3401</name>
</gene>
<organism evidence="1 2">
    <name type="scientific">Colwellia psychrerythraea</name>
    <name type="common">Vibrio psychroerythus</name>
    <dbReference type="NCBI Taxonomy" id="28229"/>
    <lineage>
        <taxon>Bacteria</taxon>
        <taxon>Pseudomonadati</taxon>
        <taxon>Pseudomonadota</taxon>
        <taxon>Gammaproteobacteria</taxon>
        <taxon>Alteromonadales</taxon>
        <taxon>Colwelliaceae</taxon>
        <taxon>Colwellia</taxon>
    </lineage>
</organism>
<proteinExistence type="predicted"/>
<reference evidence="1 2" key="1">
    <citation type="submission" date="2014-08" db="EMBL/GenBank/DDBJ databases">
        <title>Genomic and Phenotypic Diversity of Colwellia psychrerythraea strains from Disparate Marine Basins.</title>
        <authorList>
            <person name="Techtmann S.M."/>
            <person name="Stelling S.C."/>
            <person name="Utturkar S.M."/>
            <person name="Alshibli N."/>
            <person name="Harris A."/>
            <person name="Brown S.D."/>
            <person name="Hazen T.C."/>
        </authorList>
    </citation>
    <scope>NUCLEOTIDE SEQUENCE [LARGE SCALE GENOMIC DNA]</scope>
    <source>
        <strain evidence="1 2">ND2E</strain>
    </source>
</reference>